<comment type="caution">
    <text evidence="1">The sequence shown here is derived from an EMBL/GenBank/DDBJ whole genome shotgun (WGS) entry which is preliminary data.</text>
</comment>
<evidence type="ECO:0000313" key="1">
    <source>
        <dbReference type="EMBL" id="GBP21472.1"/>
    </source>
</evidence>
<dbReference type="AlphaFoldDB" id="A0A4C1U545"/>
<sequence>MSINLPIDPNPALNLDFNPSAAPASGFDNAIDSDLDPVLGFTFRYVFYFDSTTDVASRQGDFFTAALVVELLHKNNKSKHDIHFNSLLKSYVSACMRRVVGHRIRVDYDVIRTTIYHARMVLKESDQLHSLSDILHPKIPTRFPNDDDSNDLLRLRRVD</sequence>
<dbReference type="EMBL" id="BGZK01000129">
    <property type="protein sequence ID" value="GBP21472.1"/>
    <property type="molecule type" value="Genomic_DNA"/>
</dbReference>
<accession>A0A4C1U545</accession>
<name>A0A4C1U545_EUMVA</name>
<protein>
    <submittedName>
        <fullName evidence="1">Uncharacterized protein</fullName>
    </submittedName>
</protein>
<keyword evidence="2" id="KW-1185">Reference proteome</keyword>
<organism evidence="1 2">
    <name type="scientific">Eumeta variegata</name>
    <name type="common">Bagworm moth</name>
    <name type="synonym">Eumeta japonica</name>
    <dbReference type="NCBI Taxonomy" id="151549"/>
    <lineage>
        <taxon>Eukaryota</taxon>
        <taxon>Metazoa</taxon>
        <taxon>Ecdysozoa</taxon>
        <taxon>Arthropoda</taxon>
        <taxon>Hexapoda</taxon>
        <taxon>Insecta</taxon>
        <taxon>Pterygota</taxon>
        <taxon>Neoptera</taxon>
        <taxon>Endopterygota</taxon>
        <taxon>Lepidoptera</taxon>
        <taxon>Glossata</taxon>
        <taxon>Ditrysia</taxon>
        <taxon>Tineoidea</taxon>
        <taxon>Psychidae</taxon>
        <taxon>Oiketicinae</taxon>
        <taxon>Eumeta</taxon>
    </lineage>
</organism>
<gene>
    <name evidence="1" type="ORF">EVAR_12073_1</name>
</gene>
<proteinExistence type="predicted"/>
<reference evidence="1 2" key="1">
    <citation type="journal article" date="2019" name="Commun. Biol.">
        <title>The bagworm genome reveals a unique fibroin gene that provides high tensile strength.</title>
        <authorList>
            <person name="Kono N."/>
            <person name="Nakamura H."/>
            <person name="Ohtoshi R."/>
            <person name="Tomita M."/>
            <person name="Numata K."/>
            <person name="Arakawa K."/>
        </authorList>
    </citation>
    <scope>NUCLEOTIDE SEQUENCE [LARGE SCALE GENOMIC DNA]</scope>
</reference>
<dbReference type="Proteomes" id="UP000299102">
    <property type="component" value="Unassembled WGS sequence"/>
</dbReference>
<evidence type="ECO:0000313" key="2">
    <source>
        <dbReference type="Proteomes" id="UP000299102"/>
    </source>
</evidence>